<gene>
    <name evidence="9" type="primary">LOC110419923</name>
</gene>
<dbReference type="GO" id="GO:0045735">
    <property type="term" value="F:nutrient reservoir activity"/>
    <property type="evidence" value="ECO:0007669"/>
    <property type="project" value="UniProtKB-KW"/>
</dbReference>
<dbReference type="RefSeq" id="XP_021288732.1">
    <property type="nucleotide sequence ID" value="XM_021433057.1"/>
</dbReference>
<evidence type="ECO:0000256" key="1">
    <source>
        <dbReference type="ARBA" id="ARBA00008262"/>
    </source>
</evidence>
<dbReference type="PRINTS" id="PR00496">
    <property type="entry name" value="NAPIN"/>
</dbReference>
<keyword evidence="3" id="KW-0708">Seed storage protein</keyword>
<comment type="similarity">
    <text evidence="1">Belongs to the 2S seed storage albumins family.</text>
</comment>
<dbReference type="OrthoDB" id="1922883at2759"/>
<dbReference type="GeneID" id="110419923"/>
<sequence>MAKLGLLLATLALVLFLANASVYHTTITVDSEENPRGREESRCQQQIKKQNYLRHCQEYMEEQSRGSGRGREDYNRPGSKHLDSCCQQLEKLDATCRCPGLKRAVQQQTEEGEFGREELQELYRTVDKIMNKCDVEPRRCGFQPRNWF</sequence>
<evidence type="ECO:0000256" key="4">
    <source>
        <dbReference type="ARBA" id="ARBA00023157"/>
    </source>
</evidence>
<dbReference type="AlphaFoldDB" id="A0A6J1ANF3"/>
<protein>
    <submittedName>
        <fullName evidence="9">2S sulfur-rich seed storage protein 2-like</fullName>
    </submittedName>
</protein>
<dbReference type="PANTHER" id="PTHR35496">
    <property type="entry name" value="2S SEED STORAGE PROTEIN 1-RELATED"/>
    <property type="match status" value="1"/>
</dbReference>
<evidence type="ECO:0000256" key="6">
    <source>
        <dbReference type="SAM" id="SignalP"/>
    </source>
</evidence>
<keyword evidence="2" id="KW-0758">Storage protein</keyword>
<dbReference type="CDD" id="cd00261">
    <property type="entry name" value="AAI_SS"/>
    <property type="match status" value="1"/>
</dbReference>
<keyword evidence="8" id="KW-1185">Reference proteome</keyword>
<dbReference type="InterPro" id="IPR016140">
    <property type="entry name" value="Bifunc_inhib/LTP/seed_store"/>
</dbReference>
<dbReference type="InterPro" id="IPR036312">
    <property type="entry name" value="Bifun_inhib/LTP/seed_sf"/>
</dbReference>
<dbReference type="Gene3D" id="1.10.110.10">
    <property type="entry name" value="Plant lipid-transfer and hydrophobic proteins"/>
    <property type="match status" value="1"/>
</dbReference>
<feature type="domain" description="Bifunctional inhibitor/plant lipid transfer protein/seed storage helical" evidence="7">
    <location>
        <begin position="43"/>
        <end position="140"/>
    </location>
</feature>
<keyword evidence="6" id="KW-0732">Signal</keyword>
<keyword evidence="4" id="KW-1015">Disulfide bond</keyword>
<evidence type="ECO:0000313" key="8">
    <source>
        <dbReference type="Proteomes" id="UP000504621"/>
    </source>
</evidence>
<dbReference type="PANTHER" id="PTHR35496:SF20">
    <property type="entry name" value="2S SEED STORAGE PROTEIN 1-RELATED"/>
    <property type="match status" value="1"/>
</dbReference>
<evidence type="ECO:0000313" key="9">
    <source>
        <dbReference type="RefSeq" id="XP_021288732.1"/>
    </source>
</evidence>
<dbReference type="SMART" id="SM00499">
    <property type="entry name" value="AAI"/>
    <property type="match status" value="1"/>
</dbReference>
<evidence type="ECO:0000259" key="7">
    <source>
        <dbReference type="SMART" id="SM00499"/>
    </source>
</evidence>
<dbReference type="InterPro" id="IPR000617">
    <property type="entry name" value="Napin/2SS/CON"/>
</dbReference>
<accession>A0A6J1ANF3</accession>
<feature type="signal peptide" evidence="6">
    <location>
        <begin position="1"/>
        <end position="20"/>
    </location>
</feature>
<feature type="region of interest" description="Disordered" evidence="5">
    <location>
        <begin position="60"/>
        <end position="79"/>
    </location>
</feature>
<feature type="chain" id="PRO_5026762535" evidence="6">
    <location>
        <begin position="21"/>
        <end position="148"/>
    </location>
</feature>
<name>A0A6J1ANF3_9ROSI</name>
<dbReference type="SUPFAM" id="SSF47699">
    <property type="entry name" value="Bifunctional inhibitor/lipid-transfer protein/seed storage 2S albumin"/>
    <property type="match status" value="1"/>
</dbReference>
<evidence type="ECO:0000256" key="2">
    <source>
        <dbReference type="ARBA" id="ARBA00022761"/>
    </source>
</evidence>
<proteinExistence type="inferred from homology"/>
<dbReference type="Proteomes" id="UP000504621">
    <property type="component" value="Unplaced"/>
</dbReference>
<evidence type="ECO:0000256" key="3">
    <source>
        <dbReference type="ARBA" id="ARBA00023129"/>
    </source>
</evidence>
<organism evidence="8 9">
    <name type="scientific">Herrania umbratica</name>
    <dbReference type="NCBI Taxonomy" id="108875"/>
    <lineage>
        <taxon>Eukaryota</taxon>
        <taxon>Viridiplantae</taxon>
        <taxon>Streptophyta</taxon>
        <taxon>Embryophyta</taxon>
        <taxon>Tracheophyta</taxon>
        <taxon>Spermatophyta</taxon>
        <taxon>Magnoliopsida</taxon>
        <taxon>eudicotyledons</taxon>
        <taxon>Gunneridae</taxon>
        <taxon>Pentapetalae</taxon>
        <taxon>rosids</taxon>
        <taxon>malvids</taxon>
        <taxon>Malvales</taxon>
        <taxon>Malvaceae</taxon>
        <taxon>Byttnerioideae</taxon>
        <taxon>Herrania</taxon>
    </lineage>
</organism>
<evidence type="ECO:0000256" key="5">
    <source>
        <dbReference type="SAM" id="MobiDB-lite"/>
    </source>
</evidence>
<reference evidence="9" key="1">
    <citation type="submission" date="2025-08" db="UniProtKB">
        <authorList>
            <consortium name="RefSeq"/>
        </authorList>
    </citation>
    <scope>IDENTIFICATION</scope>
    <source>
        <tissue evidence="9">Leaf</tissue>
    </source>
</reference>
<dbReference type="Pfam" id="PF00234">
    <property type="entry name" value="Tryp_alpha_amyl"/>
    <property type="match status" value="1"/>
</dbReference>